<dbReference type="InterPro" id="IPR057336">
    <property type="entry name" value="GerAC_N"/>
</dbReference>
<keyword evidence="4" id="KW-0732">Signal</keyword>
<dbReference type="EMBL" id="BMLG01000001">
    <property type="protein sequence ID" value="GGM23725.1"/>
    <property type="molecule type" value="Genomic_DNA"/>
</dbReference>
<keyword evidence="7" id="KW-0449">Lipoprotein</keyword>
<evidence type="ECO:0000256" key="5">
    <source>
        <dbReference type="ARBA" id="ARBA00023136"/>
    </source>
</evidence>
<comment type="similarity">
    <text evidence="2">Belongs to the GerABKC lipoprotein family.</text>
</comment>
<evidence type="ECO:0000256" key="4">
    <source>
        <dbReference type="ARBA" id="ARBA00022729"/>
    </source>
</evidence>
<dbReference type="PANTHER" id="PTHR35789:SF1">
    <property type="entry name" value="SPORE GERMINATION PROTEIN B3"/>
    <property type="match status" value="1"/>
</dbReference>
<dbReference type="InterPro" id="IPR038501">
    <property type="entry name" value="Spore_GerAC_C_sf"/>
</dbReference>
<dbReference type="NCBIfam" id="TIGR02887">
    <property type="entry name" value="spore_ger_x_C"/>
    <property type="match status" value="1"/>
</dbReference>
<dbReference type="AlphaFoldDB" id="A0A917WS05"/>
<evidence type="ECO:0000259" key="9">
    <source>
        <dbReference type="Pfam" id="PF25198"/>
    </source>
</evidence>
<feature type="domain" description="Spore germination protein N-terminal" evidence="9">
    <location>
        <begin position="19"/>
        <end position="195"/>
    </location>
</feature>
<keyword evidence="3" id="KW-0309">Germination</keyword>
<organism evidence="10 11">
    <name type="scientific">Paraliobacillus quinghaiensis</name>
    <dbReference type="NCBI Taxonomy" id="470815"/>
    <lineage>
        <taxon>Bacteria</taxon>
        <taxon>Bacillati</taxon>
        <taxon>Bacillota</taxon>
        <taxon>Bacilli</taxon>
        <taxon>Bacillales</taxon>
        <taxon>Bacillaceae</taxon>
        <taxon>Paraliobacillus</taxon>
    </lineage>
</organism>
<dbReference type="InterPro" id="IPR046953">
    <property type="entry name" value="Spore_GerAC-like_C"/>
</dbReference>
<dbReference type="Proteomes" id="UP000618460">
    <property type="component" value="Unassembled WGS sequence"/>
</dbReference>
<reference evidence="10" key="2">
    <citation type="submission" date="2020-09" db="EMBL/GenBank/DDBJ databases">
        <authorList>
            <person name="Sun Q."/>
            <person name="Zhou Y."/>
        </authorList>
    </citation>
    <scope>NUCLEOTIDE SEQUENCE</scope>
    <source>
        <strain evidence="10">CGMCC 1.6333</strain>
    </source>
</reference>
<protein>
    <submittedName>
        <fullName evidence="10">Germination protein GerLC</fullName>
    </submittedName>
</protein>
<dbReference type="Gene3D" id="3.30.300.210">
    <property type="entry name" value="Nutrient germinant receptor protein C, domain 3"/>
    <property type="match status" value="1"/>
</dbReference>
<comment type="subcellular location">
    <subcellularLocation>
        <location evidence="1">Membrane</location>
        <topology evidence="1">Lipid-anchor</topology>
    </subcellularLocation>
</comment>
<dbReference type="InterPro" id="IPR008844">
    <property type="entry name" value="Spore_GerAC-like"/>
</dbReference>
<gene>
    <name evidence="10" type="ORF">GCM10011351_06900</name>
</gene>
<dbReference type="RefSeq" id="WP_117152331.1">
    <property type="nucleotide sequence ID" value="NZ_BMLG01000001.1"/>
</dbReference>
<dbReference type="GO" id="GO:0016020">
    <property type="term" value="C:membrane"/>
    <property type="evidence" value="ECO:0007669"/>
    <property type="project" value="UniProtKB-SubCell"/>
</dbReference>
<evidence type="ECO:0000256" key="2">
    <source>
        <dbReference type="ARBA" id="ARBA00007886"/>
    </source>
</evidence>
<dbReference type="Gene3D" id="6.20.190.10">
    <property type="entry name" value="Nutrient germinant receptor protein C, domain 1"/>
    <property type="match status" value="1"/>
</dbReference>
<dbReference type="Pfam" id="PF05504">
    <property type="entry name" value="Spore_GerAC"/>
    <property type="match status" value="1"/>
</dbReference>
<keyword evidence="5" id="KW-0472">Membrane</keyword>
<evidence type="ECO:0000313" key="10">
    <source>
        <dbReference type="EMBL" id="GGM23725.1"/>
    </source>
</evidence>
<evidence type="ECO:0000256" key="7">
    <source>
        <dbReference type="ARBA" id="ARBA00023288"/>
    </source>
</evidence>
<evidence type="ECO:0000313" key="11">
    <source>
        <dbReference type="Proteomes" id="UP000618460"/>
    </source>
</evidence>
<dbReference type="PANTHER" id="PTHR35789">
    <property type="entry name" value="SPORE GERMINATION PROTEIN B3"/>
    <property type="match status" value="1"/>
</dbReference>
<accession>A0A917WS05</accession>
<dbReference type="GO" id="GO:0009847">
    <property type="term" value="P:spore germination"/>
    <property type="evidence" value="ECO:0007669"/>
    <property type="project" value="InterPro"/>
</dbReference>
<proteinExistence type="inferred from homology"/>
<feature type="domain" description="Spore germination GerAC-like C-terminal" evidence="8">
    <location>
        <begin position="205"/>
        <end position="337"/>
    </location>
</feature>
<keyword evidence="11" id="KW-1185">Reference proteome</keyword>
<reference evidence="10" key="1">
    <citation type="journal article" date="2014" name="Int. J. Syst. Evol. Microbiol.">
        <title>Complete genome sequence of Corynebacterium casei LMG S-19264T (=DSM 44701T), isolated from a smear-ripened cheese.</title>
        <authorList>
            <consortium name="US DOE Joint Genome Institute (JGI-PGF)"/>
            <person name="Walter F."/>
            <person name="Albersmeier A."/>
            <person name="Kalinowski J."/>
            <person name="Ruckert C."/>
        </authorList>
    </citation>
    <scope>NUCLEOTIDE SEQUENCE</scope>
    <source>
        <strain evidence="10">CGMCC 1.6333</strain>
    </source>
</reference>
<evidence type="ECO:0000256" key="6">
    <source>
        <dbReference type="ARBA" id="ARBA00023139"/>
    </source>
</evidence>
<evidence type="ECO:0000256" key="3">
    <source>
        <dbReference type="ARBA" id="ARBA00022544"/>
    </source>
</evidence>
<dbReference type="Pfam" id="PF25198">
    <property type="entry name" value="Spore_GerAC_N"/>
    <property type="match status" value="1"/>
</dbReference>
<sequence length="339" mass="38462">MKKAIPLFLILILLSGCWDSKEIEEIGFVMGVGLDPAEGDAFETTFQIAIPSQLVQQSSPANKGKPPFINVSSVGKSNFKNIRQIGARRSRTLNFEHLQVIVIHTELLELGILEHILDVYLRDHEMRRRTLILASEDPVKELLKNQLPLESFKAKSIEKIQENYQRVLSMPKLTSIGDISRYIPKETGYIIPLISKFESDEVIIEGGAIINGSDKLVGLLNPLETEGYNRVIGETNQSVTEVKADDEVFVYESYLMNSYISFEHTNDENTFHITIKTEGAIGESWLNQKKLSENKFLFKLQTLIEQKIEKEINGIVKVMQEEYYTDVFGFGDIIKSENS</sequence>
<evidence type="ECO:0000259" key="8">
    <source>
        <dbReference type="Pfam" id="PF05504"/>
    </source>
</evidence>
<name>A0A917WS05_9BACI</name>
<evidence type="ECO:0000256" key="1">
    <source>
        <dbReference type="ARBA" id="ARBA00004635"/>
    </source>
</evidence>
<dbReference type="PROSITE" id="PS51257">
    <property type="entry name" value="PROKAR_LIPOPROTEIN"/>
    <property type="match status" value="1"/>
</dbReference>
<comment type="caution">
    <text evidence="10">The sequence shown here is derived from an EMBL/GenBank/DDBJ whole genome shotgun (WGS) entry which is preliminary data.</text>
</comment>
<dbReference type="OrthoDB" id="2569624at2"/>
<keyword evidence="6" id="KW-0564">Palmitate</keyword>